<proteinExistence type="inferred from homology"/>
<keyword evidence="4" id="KW-1185">Reference proteome</keyword>
<dbReference type="STRING" id="156978.CIMIT_02120"/>
<dbReference type="EMBL" id="CP009211">
    <property type="protein sequence ID" value="AIJ32862.1"/>
    <property type="molecule type" value="Genomic_DNA"/>
</dbReference>
<evidence type="ECO:0000256" key="1">
    <source>
        <dbReference type="RuleBase" id="RU362001"/>
    </source>
</evidence>
<accession>A0A076NPG5</accession>
<protein>
    <recommendedName>
        <fullName evidence="1">ESAT-6-like protein</fullName>
    </recommendedName>
</protein>
<dbReference type="SUPFAM" id="SSF140453">
    <property type="entry name" value="EsxAB dimer-like"/>
    <property type="match status" value="1"/>
</dbReference>
<reference evidence="2 4" key="1">
    <citation type="submission" date="2014-08" db="EMBL/GenBank/DDBJ databases">
        <title>Complete genome sequence of Corynebacterium imitans DSM 44264, isolated from a five-month-old boy with suspected pharyngeal diphtheria.</title>
        <authorList>
            <person name="Mollmann S."/>
            <person name="Albersmeier A."/>
            <person name="Ruckert C."/>
            <person name="Tauch A."/>
        </authorList>
    </citation>
    <scope>NUCLEOTIDE SEQUENCE [LARGE SCALE GENOMIC DNA]</scope>
    <source>
        <strain evidence="2 4">DSM 44264</strain>
    </source>
</reference>
<comment type="similarity">
    <text evidence="1">Belongs to the WXG100 family.</text>
</comment>
<dbReference type="RefSeq" id="WP_038588490.1">
    <property type="nucleotide sequence ID" value="NZ_CP009211.1"/>
</dbReference>
<dbReference type="Gene3D" id="1.10.287.1060">
    <property type="entry name" value="ESAT-6-like"/>
    <property type="match status" value="1"/>
</dbReference>
<dbReference type="EMBL" id="LT906467">
    <property type="protein sequence ID" value="SNV59087.1"/>
    <property type="molecule type" value="Genomic_DNA"/>
</dbReference>
<sequence>MHIKYDFGQIGNTAQDIRSSAANINGQLNELKEVIRPMTQTWEGEAATSYMAHQAKWDQAAADLNEILNQIANTVEDGNNTMHAVNNAAANSWG</sequence>
<evidence type="ECO:0000313" key="2">
    <source>
        <dbReference type="EMBL" id="AIJ32862.1"/>
    </source>
</evidence>
<dbReference type="NCBIfam" id="TIGR03930">
    <property type="entry name" value="WXG100_ESAT6"/>
    <property type="match status" value="1"/>
</dbReference>
<dbReference type="HOGENOM" id="CLU_151185_3_4_11"/>
<dbReference type="AlphaFoldDB" id="A0A076NPG5"/>
<reference evidence="3 5" key="2">
    <citation type="submission" date="2017-06" db="EMBL/GenBank/DDBJ databases">
        <authorList>
            <consortium name="Pathogen Informatics"/>
        </authorList>
    </citation>
    <scope>NUCLEOTIDE SEQUENCE [LARGE SCALE GENOMIC DNA]</scope>
    <source>
        <strain evidence="3 5">NCTC13015</strain>
    </source>
</reference>
<evidence type="ECO:0000313" key="5">
    <source>
        <dbReference type="Proteomes" id="UP000215374"/>
    </source>
</evidence>
<evidence type="ECO:0000313" key="3">
    <source>
        <dbReference type="EMBL" id="SNV59087.1"/>
    </source>
</evidence>
<dbReference type="Pfam" id="PF06013">
    <property type="entry name" value="WXG100"/>
    <property type="match status" value="1"/>
</dbReference>
<dbReference type="Proteomes" id="UP000215374">
    <property type="component" value="Chromosome 1"/>
</dbReference>
<gene>
    <name evidence="3" type="primary">esxT</name>
    <name evidence="2" type="ORF">CIMIT_02120</name>
    <name evidence="3" type="ORF">SAMEA4535761_00490</name>
</gene>
<dbReference type="Proteomes" id="UP000028780">
    <property type="component" value="Chromosome"/>
</dbReference>
<dbReference type="OrthoDB" id="3387628at2"/>
<evidence type="ECO:0000313" key="4">
    <source>
        <dbReference type="Proteomes" id="UP000028780"/>
    </source>
</evidence>
<dbReference type="KEGG" id="cii:CIMIT_02120"/>
<name>A0A076NPG5_9CORY</name>
<dbReference type="InterPro" id="IPR036689">
    <property type="entry name" value="ESAT-6-like_sf"/>
</dbReference>
<dbReference type="InterPro" id="IPR010310">
    <property type="entry name" value="T7SS_ESAT-6-like"/>
</dbReference>
<organism evidence="2 4">
    <name type="scientific">Corynebacterium imitans</name>
    <dbReference type="NCBI Taxonomy" id="156978"/>
    <lineage>
        <taxon>Bacteria</taxon>
        <taxon>Bacillati</taxon>
        <taxon>Actinomycetota</taxon>
        <taxon>Actinomycetes</taxon>
        <taxon>Mycobacteriales</taxon>
        <taxon>Corynebacteriaceae</taxon>
        <taxon>Corynebacterium</taxon>
    </lineage>
</organism>
<dbReference type="eggNOG" id="COG4842">
    <property type="taxonomic scope" value="Bacteria"/>
</dbReference>